<feature type="transmembrane region" description="Helical" evidence="6">
    <location>
        <begin position="193"/>
        <end position="210"/>
    </location>
</feature>
<dbReference type="GO" id="GO:0005886">
    <property type="term" value="C:plasma membrane"/>
    <property type="evidence" value="ECO:0007669"/>
    <property type="project" value="UniProtKB-SubCell"/>
</dbReference>
<keyword evidence="3 6" id="KW-0812">Transmembrane</keyword>
<protein>
    <recommendedName>
        <fullName evidence="9">RhtB family transporter</fullName>
    </recommendedName>
</protein>
<proteinExistence type="predicted"/>
<dbReference type="GO" id="GO:0015171">
    <property type="term" value="F:amino acid transmembrane transporter activity"/>
    <property type="evidence" value="ECO:0007669"/>
    <property type="project" value="TreeGrafter"/>
</dbReference>
<feature type="transmembrane region" description="Helical" evidence="6">
    <location>
        <begin position="71"/>
        <end position="89"/>
    </location>
</feature>
<dbReference type="Pfam" id="PF01810">
    <property type="entry name" value="LysE"/>
    <property type="match status" value="1"/>
</dbReference>
<dbReference type="Proteomes" id="UP000035050">
    <property type="component" value="Chromosome"/>
</dbReference>
<dbReference type="PANTHER" id="PTHR30086">
    <property type="entry name" value="ARGININE EXPORTER PROTEIN ARGO"/>
    <property type="match status" value="1"/>
</dbReference>
<evidence type="ECO:0000313" key="7">
    <source>
        <dbReference type="EMBL" id="AKC70108.1"/>
    </source>
</evidence>
<feature type="transmembrane region" description="Helical" evidence="6">
    <location>
        <begin position="152"/>
        <end position="173"/>
    </location>
</feature>
<dbReference type="EMBL" id="CP011253">
    <property type="protein sequence ID" value="AKC70108.1"/>
    <property type="molecule type" value="Genomic_DNA"/>
</dbReference>
<dbReference type="InterPro" id="IPR001123">
    <property type="entry name" value="LeuE-type"/>
</dbReference>
<evidence type="ECO:0008006" key="9">
    <source>
        <dbReference type="Google" id="ProtNLM"/>
    </source>
</evidence>
<evidence type="ECO:0000313" key="8">
    <source>
        <dbReference type="Proteomes" id="UP000035050"/>
    </source>
</evidence>
<reference evidence="7" key="1">
    <citation type="submission" date="2016-06" db="EMBL/GenBank/DDBJ databases">
        <title>Pandoraea oxalativorans DSM 23570 Genome Sequencing.</title>
        <authorList>
            <person name="Ee R."/>
            <person name="Lim Y.-L."/>
            <person name="Yong D."/>
            <person name="Yin W.-F."/>
            <person name="Chan K.-G."/>
        </authorList>
    </citation>
    <scope>NUCLEOTIDE SEQUENCE</scope>
    <source>
        <strain evidence="7">DSM 23570</strain>
    </source>
</reference>
<keyword evidence="4 6" id="KW-1133">Transmembrane helix</keyword>
<name>A0A0E3U751_9BURK</name>
<accession>A0A0E3U751</accession>
<keyword evidence="2" id="KW-1003">Cell membrane</keyword>
<dbReference type="OrthoDB" id="9784202at2"/>
<evidence type="ECO:0000256" key="6">
    <source>
        <dbReference type="SAM" id="Phobius"/>
    </source>
</evidence>
<keyword evidence="8" id="KW-1185">Reference proteome</keyword>
<organism evidence="7 8">
    <name type="scientific">Pandoraea oxalativorans</name>
    <dbReference type="NCBI Taxonomy" id="573737"/>
    <lineage>
        <taxon>Bacteria</taxon>
        <taxon>Pseudomonadati</taxon>
        <taxon>Pseudomonadota</taxon>
        <taxon>Betaproteobacteria</taxon>
        <taxon>Burkholderiales</taxon>
        <taxon>Burkholderiaceae</taxon>
        <taxon>Pandoraea</taxon>
    </lineage>
</organism>
<dbReference type="RefSeq" id="WP_046291361.1">
    <property type="nucleotide sequence ID" value="NZ_CP011253.3"/>
</dbReference>
<dbReference type="KEGG" id="pox:MB84_12365"/>
<comment type="subcellular location">
    <subcellularLocation>
        <location evidence="1">Cell membrane</location>
        <topology evidence="1">Multi-pass membrane protein</topology>
    </subcellularLocation>
</comment>
<gene>
    <name evidence="7" type="ORF">MB84_12365</name>
</gene>
<keyword evidence="5 6" id="KW-0472">Membrane</keyword>
<dbReference type="PANTHER" id="PTHR30086:SF20">
    <property type="entry name" value="ARGININE EXPORTER PROTEIN ARGO-RELATED"/>
    <property type="match status" value="1"/>
</dbReference>
<feature type="transmembrane region" description="Helical" evidence="6">
    <location>
        <begin position="120"/>
        <end position="140"/>
    </location>
</feature>
<dbReference type="AlphaFoldDB" id="A0A0E3U751"/>
<feature type="transmembrane region" description="Helical" evidence="6">
    <location>
        <begin position="6"/>
        <end position="28"/>
    </location>
</feature>
<evidence type="ECO:0000256" key="1">
    <source>
        <dbReference type="ARBA" id="ARBA00004651"/>
    </source>
</evidence>
<sequence length="215" mass="22230">MIDLHVLPFFLATVLIMVAIPGPTTIYISTTSASQGFRFGLASCFGVMLATLVHVSFAAAGLTALLLASPWLFSAIKLLGAGYLVYLGVKVIRSKPPASGTTAAPQSQSRALGETIKKGFLVNLLNPKTGLFIAAFLPQFVTPSLGHVPLQIVTLGLLLVLVGGVSDTTYAALARTVGRALANRSKKPGIGKYIAGLLYMGLGVAALATSNGTSK</sequence>
<evidence type="ECO:0000256" key="5">
    <source>
        <dbReference type="ARBA" id="ARBA00023136"/>
    </source>
</evidence>
<evidence type="ECO:0000256" key="2">
    <source>
        <dbReference type="ARBA" id="ARBA00022475"/>
    </source>
</evidence>
<evidence type="ECO:0000256" key="3">
    <source>
        <dbReference type="ARBA" id="ARBA00022692"/>
    </source>
</evidence>
<evidence type="ECO:0000256" key="4">
    <source>
        <dbReference type="ARBA" id="ARBA00022989"/>
    </source>
</evidence>
<feature type="transmembrane region" description="Helical" evidence="6">
    <location>
        <begin position="40"/>
        <end position="65"/>
    </location>
</feature>
<dbReference type="PIRSF" id="PIRSF006324">
    <property type="entry name" value="LeuE"/>
    <property type="match status" value="1"/>
</dbReference>
<dbReference type="HOGENOM" id="CLU_079569_3_2_4"/>
<dbReference type="PATRIC" id="fig|573737.6.peg.3361"/>